<organism evidence="1 2">
    <name type="scientific">Psophocarpus tetragonolobus</name>
    <name type="common">Winged bean</name>
    <name type="synonym">Dolichos tetragonolobus</name>
    <dbReference type="NCBI Taxonomy" id="3891"/>
    <lineage>
        <taxon>Eukaryota</taxon>
        <taxon>Viridiplantae</taxon>
        <taxon>Streptophyta</taxon>
        <taxon>Embryophyta</taxon>
        <taxon>Tracheophyta</taxon>
        <taxon>Spermatophyta</taxon>
        <taxon>Magnoliopsida</taxon>
        <taxon>eudicotyledons</taxon>
        <taxon>Gunneridae</taxon>
        <taxon>Pentapetalae</taxon>
        <taxon>rosids</taxon>
        <taxon>fabids</taxon>
        <taxon>Fabales</taxon>
        <taxon>Fabaceae</taxon>
        <taxon>Papilionoideae</taxon>
        <taxon>50 kb inversion clade</taxon>
        <taxon>NPAAA clade</taxon>
        <taxon>indigoferoid/millettioid clade</taxon>
        <taxon>Phaseoleae</taxon>
        <taxon>Psophocarpus</taxon>
    </lineage>
</organism>
<gene>
    <name evidence="1" type="ORF">VNO78_34298</name>
</gene>
<protein>
    <submittedName>
        <fullName evidence="1">Uncharacterized protein</fullName>
    </submittedName>
</protein>
<reference evidence="1 2" key="1">
    <citation type="submission" date="2024-01" db="EMBL/GenBank/DDBJ databases">
        <title>The genomes of 5 underutilized Papilionoideae crops provide insights into root nodulation and disease resistanc.</title>
        <authorList>
            <person name="Jiang F."/>
        </authorList>
    </citation>
    <scope>NUCLEOTIDE SEQUENCE [LARGE SCALE GENOMIC DNA]</scope>
    <source>
        <strain evidence="1">DUOXIRENSHENG_FW03</strain>
        <tissue evidence="1">Leaves</tissue>
    </source>
</reference>
<evidence type="ECO:0000313" key="1">
    <source>
        <dbReference type="EMBL" id="KAK7379779.1"/>
    </source>
</evidence>
<accession>A0AAN9P0A5</accession>
<dbReference type="Proteomes" id="UP001386955">
    <property type="component" value="Unassembled WGS sequence"/>
</dbReference>
<dbReference type="EMBL" id="JAYMYS010000016">
    <property type="protein sequence ID" value="KAK7379779.1"/>
    <property type="molecule type" value="Genomic_DNA"/>
</dbReference>
<proteinExistence type="predicted"/>
<name>A0AAN9P0A5_PSOTE</name>
<dbReference type="AlphaFoldDB" id="A0AAN9P0A5"/>
<keyword evidence="2" id="KW-1185">Reference proteome</keyword>
<comment type="caution">
    <text evidence="1">The sequence shown here is derived from an EMBL/GenBank/DDBJ whole genome shotgun (WGS) entry which is preliminary data.</text>
</comment>
<evidence type="ECO:0000313" key="2">
    <source>
        <dbReference type="Proteomes" id="UP001386955"/>
    </source>
</evidence>
<sequence>MATKDPSPSLYLFLEIMMRLLPYLSKSPSSQLRDIISSLVGSTSSISDLIFSTAASLDLGDMEFASLLWSMWRKRLFLLSRPKGSPCSPYSYHMGSSP</sequence>